<evidence type="ECO:0000256" key="9">
    <source>
        <dbReference type="RuleBase" id="RU003357"/>
    </source>
</evidence>
<proteinExistence type="inferred from homology"/>
<dbReference type="InterPro" id="IPR012910">
    <property type="entry name" value="Plug_dom"/>
</dbReference>
<keyword evidence="3 8" id="KW-1134">Transmembrane beta strand</keyword>
<name>A0ABU1RM93_9GAMM</name>
<dbReference type="Proteomes" id="UP001254759">
    <property type="component" value="Unassembled WGS sequence"/>
</dbReference>
<dbReference type="Pfam" id="PF00593">
    <property type="entry name" value="TonB_dep_Rec_b-barrel"/>
    <property type="match status" value="1"/>
</dbReference>
<evidence type="ECO:0000256" key="2">
    <source>
        <dbReference type="ARBA" id="ARBA00022448"/>
    </source>
</evidence>
<dbReference type="InterPro" id="IPR000531">
    <property type="entry name" value="Beta-barrel_TonB"/>
</dbReference>
<keyword evidence="2 8" id="KW-0813">Transport</keyword>
<evidence type="ECO:0000313" key="12">
    <source>
        <dbReference type="EMBL" id="MDR6839891.1"/>
    </source>
</evidence>
<keyword evidence="7 8" id="KW-0998">Cell outer membrane</keyword>
<keyword evidence="4 8" id="KW-0812">Transmembrane</keyword>
<dbReference type="SUPFAM" id="SSF56935">
    <property type="entry name" value="Porins"/>
    <property type="match status" value="1"/>
</dbReference>
<comment type="similarity">
    <text evidence="8 9">Belongs to the TonB-dependent receptor family.</text>
</comment>
<evidence type="ECO:0000256" key="7">
    <source>
        <dbReference type="ARBA" id="ARBA00023237"/>
    </source>
</evidence>
<keyword evidence="6 8" id="KW-0472">Membrane</keyword>
<dbReference type="EMBL" id="JAVDTT010000001">
    <property type="protein sequence ID" value="MDR6839891.1"/>
    <property type="molecule type" value="Genomic_DNA"/>
</dbReference>
<evidence type="ECO:0000259" key="11">
    <source>
        <dbReference type="Pfam" id="PF07715"/>
    </source>
</evidence>
<gene>
    <name evidence="12" type="ORF">J2W94_000155</name>
</gene>
<evidence type="ECO:0000256" key="4">
    <source>
        <dbReference type="ARBA" id="ARBA00022692"/>
    </source>
</evidence>
<evidence type="ECO:0000256" key="1">
    <source>
        <dbReference type="ARBA" id="ARBA00004571"/>
    </source>
</evidence>
<reference evidence="12 13" key="1">
    <citation type="submission" date="2023-07" db="EMBL/GenBank/DDBJ databases">
        <title>Sorghum-associated microbial communities from plants grown in Nebraska, USA.</title>
        <authorList>
            <person name="Schachtman D."/>
        </authorList>
    </citation>
    <scope>NUCLEOTIDE SEQUENCE [LARGE SCALE GENOMIC DNA]</scope>
    <source>
        <strain evidence="12 13">BE107</strain>
    </source>
</reference>
<keyword evidence="5 9" id="KW-0798">TonB box</keyword>
<evidence type="ECO:0000313" key="13">
    <source>
        <dbReference type="Proteomes" id="UP001254759"/>
    </source>
</evidence>
<dbReference type="Gene3D" id="2.40.170.20">
    <property type="entry name" value="TonB-dependent receptor, beta-barrel domain"/>
    <property type="match status" value="2"/>
</dbReference>
<sequence length="994" mass="107399">MYKQVTIPLTLPRLAFAPLFGAAVGVTHEQPSRLTWREREMKFKTNKLRDAVSYALVMGAASVAGTGIAVAQETTDEAKTLDRIEVTGSRIPRADIENEQPVTVISREMIENQGFASVADILQNLTSSGSPAISRAQALASGEDVGGYYIDLRNLGAQRTLILLNGKRLGVSTSGLQDLGQIPVSAIERIDVLKDGASSLYGSDAIAGVVNVITRRDFEGAEANAYYGAFDEGEGKQSFDFTIGTRTDRGSLTLSAEYSKEDPVLAGNRSFSKYGNAGKNFPFSGWSLISQNGVWIGGNCPSGLCTLDRGSDPTDPNNYHDITPAERSNPNEVMFLQTGLERKSLFVSGTYDITDKIRFTSDLGYNKRATDQQIAGYPGNYGFGMLSADSYFNPAPGADQYWFRRFWEVPRTTRSELDTLRVTLGLEGSFDIGEHQWNWDVGFLSNENTLNKYGHGDAYLPALQAALGPSYLNAATGRVECGTAAAPIDYGTSFGGGQCIPFNPFLPYGQAGDGSLGNADLQTFLFPEYHDVGKTKTTDYTANLAGTLFTLPAGDVGMAFGVEHRNERGRFVPDAVNQAGQSTGLAAQITQGSYDLDEAYVELDIPLLTDVPFAKELALNVASRYSDYSNFGDTTNNKFQVRWRPIDGLLVRATYAEGFRAPSIADLYGGSGQDFAFYVDPCAGGQPGAGNPRCTADGVPATYVQLGQGGVPCTVSPCQTNTPFISGSNPELTAEQAKSKTAGVVWSPKWVEGLTVSLDWYKVTIDAAIVADSATSILYDCYVGGAESRCASVTRDPTTHVVTGLFAGLNNVGSIETEGYDFGVNYRLPEFAVGQFTVDWQTSYVSSYDQKADEAPDTLVVGYVGTPGVFRVRSNLGVGWEKGDYSLHYMARYYSGMKENCVTNAAGVPTRPCNDVDHIDVYGEANPLNHTGSNTFHDLQGSVKLPWNATASIGVNNLTNHLGPIMFTAPSSNFAYYGGFDIGRFIYVKYQQRF</sequence>
<feature type="domain" description="TonB-dependent receptor plug" evidence="11">
    <location>
        <begin position="97"/>
        <end position="209"/>
    </location>
</feature>
<organism evidence="12 13">
    <name type="scientific">Pseudoxanthomonas sacheonensis</name>
    <dbReference type="NCBI Taxonomy" id="443615"/>
    <lineage>
        <taxon>Bacteria</taxon>
        <taxon>Pseudomonadati</taxon>
        <taxon>Pseudomonadota</taxon>
        <taxon>Gammaproteobacteria</taxon>
        <taxon>Lysobacterales</taxon>
        <taxon>Lysobacteraceae</taxon>
        <taxon>Pseudoxanthomonas</taxon>
    </lineage>
</organism>
<dbReference type="InterPro" id="IPR037066">
    <property type="entry name" value="Plug_dom_sf"/>
</dbReference>
<evidence type="ECO:0000256" key="8">
    <source>
        <dbReference type="PROSITE-ProRule" id="PRU01360"/>
    </source>
</evidence>
<dbReference type="PANTHER" id="PTHR47234">
    <property type="match status" value="1"/>
</dbReference>
<dbReference type="InterPro" id="IPR039426">
    <property type="entry name" value="TonB-dep_rcpt-like"/>
</dbReference>
<comment type="subcellular location">
    <subcellularLocation>
        <location evidence="1 8">Cell outer membrane</location>
        <topology evidence="1 8">Multi-pass membrane protein</topology>
    </subcellularLocation>
</comment>
<dbReference type="Gene3D" id="2.170.130.10">
    <property type="entry name" value="TonB-dependent receptor, plug domain"/>
    <property type="match status" value="1"/>
</dbReference>
<evidence type="ECO:0000259" key="10">
    <source>
        <dbReference type="Pfam" id="PF00593"/>
    </source>
</evidence>
<evidence type="ECO:0000256" key="5">
    <source>
        <dbReference type="ARBA" id="ARBA00023077"/>
    </source>
</evidence>
<dbReference type="InterPro" id="IPR036942">
    <property type="entry name" value="Beta-barrel_TonB_sf"/>
</dbReference>
<dbReference type="PROSITE" id="PS52016">
    <property type="entry name" value="TONB_DEPENDENT_REC_3"/>
    <property type="match status" value="1"/>
</dbReference>
<accession>A0ABU1RM93</accession>
<comment type="caution">
    <text evidence="12">The sequence shown here is derived from an EMBL/GenBank/DDBJ whole genome shotgun (WGS) entry which is preliminary data.</text>
</comment>
<dbReference type="PANTHER" id="PTHR47234:SF2">
    <property type="entry name" value="TONB-DEPENDENT RECEPTOR"/>
    <property type="match status" value="1"/>
</dbReference>
<evidence type="ECO:0000256" key="3">
    <source>
        <dbReference type="ARBA" id="ARBA00022452"/>
    </source>
</evidence>
<dbReference type="Pfam" id="PF07715">
    <property type="entry name" value="Plug"/>
    <property type="match status" value="1"/>
</dbReference>
<feature type="domain" description="TonB-dependent receptor-like beta-barrel" evidence="10">
    <location>
        <begin position="374"/>
        <end position="958"/>
    </location>
</feature>
<evidence type="ECO:0000256" key="6">
    <source>
        <dbReference type="ARBA" id="ARBA00023136"/>
    </source>
</evidence>
<keyword evidence="13" id="KW-1185">Reference proteome</keyword>
<protein>
    <submittedName>
        <fullName evidence="12">Iron complex outermembrane receptor protein</fullName>
    </submittedName>
</protein>
<keyword evidence="12" id="KW-0675">Receptor</keyword>